<dbReference type="CDD" id="cd19343">
    <property type="entry name" value="Wnt_Wnt11"/>
    <property type="match status" value="1"/>
</dbReference>
<accession>A0A8B8G1Z4</accession>
<protein>
    <recommendedName>
        <fullName evidence="9">Protein Wnt</fullName>
    </recommendedName>
</protein>
<evidence type="ECO:0000256" key="6">
    <source>
        <dbReference type="ARBA" id="ARBA00022687"/>
    </source>
</evidence>
<evidence type="ECO:0000256" key="3">
    <source>
        <dbReference type="ARBA" id="ARBA00022473"/>
    </source>
</evidence>
<dbReference type="RefSeq" id="XP_025416622.1">
    <property type="nucleotide sequence ID" value="XM_025560837.1"/>
</dbReference>
<dbReference type="AlphaFoldDB" id="A0A8B8G1Z4"/>
<evidence type="ECO:0000313" key="12">
    <source>
        <dbReference type="RefSeq" id="XP_025416621.1"/>
    </source>
</evidence>
<evidence type="ECO:0000256" key="9">
    <source>
        <dbReference type="RuleBase" id="RU003500"/>
    </source>
</evidence>
<keyword evidence="5" id="KW-0272">Extracellular matrix</keyword>
<evidence type="ECO:0000256" key="1">
    <source>
        <dbReference type="ARBA" id="ARBA00004498"/>
    </source>
</evidence>
<dbReference type="GO" id="GO:0005615">
    <property type="term" value="C:extracellular space"/>
    <property type="evidence" value="ECO:0007669"/>
    <property type="project" value="TreeGrafter"/>
</dbReference>
<evidence type="ECO:0000313" key="11">
    <source>
        <dbReference type="Proteomes" id="UP000694846"/>
    </source>
</evidence>
<dbReference type="FunFam" id="3.30.2460.20:FF:000001">
    <property type="entry name" value="Wnt homolog"/>
    <property type="match status" value="1"/>
</dbReference>
<name>A0A8B8G1Z4_9HEMI</name>
<keyword evidence="10" id="KW-0732">Signal</keyword>
<dbReference type="Proteomes" id="UP000694846">
    <property type="component" value="Unplaced"/>
</dbReference>
<dbReference type="GO" id="GO:0000902">
    <property type="term" value="P:cell morphogenesis"/>
    <property type="evidence" value="ECO:0007669"/>
    <property type="project" value="UniProtKB-ARBA"/>
</dbReference>
<dbReference type="GO" id="GO:0005109">
    <property type="term" value="F:frizzled binding"/>
    <property type="evidence" value="ECO:0007669"/>
    <property type="project" value="TreeGrafter"/>
</dbReference>
<evidence type="ECO:0000256" key="10">
    <source>
        <dbReference type="SAM" id="SignalP"/>
    </source>
</evidence>
<comment type="function">
    <text evidence="9">Ligand for members of the frizzled family of seven transmembrane receptors.</text>
</comment>
<dbReference type="PANTHER" id="PTHR12027">
    <property type="entry name" value="WNT RELATED"/>
    <property type="match status" value="1"/>
</dbReference>
<dbReference type="GO" id="GO:0007517">
    <property type="term" value="P:muscle organ development"/>
    <property type="evidence" value="ECO:0007669"/>
    <property type="project" value="UniProtKB-ARBA"/>
</dbReference>
<feature type="chain" id="PRO_5044666586" description="Protein Wnt" evidence="10">
    <location>
        <begin position="21"/>
        <end position="372"/>
    </location>
</feature>
<gene>
    <name evidence="12 13" type="primary">LOC112687873</name>
</gene>
<dbReference type="Pfam" id="PF00110">
    <property type="entry name" value="wnt"/>
    <property type="match status" value="1"/>
</dbReference>
<keyword evidence="8" id="KW-0449">Lipoprotein</keyword>
<comment type="similarity">
    <text evidence="2 9">Belongs to the Wnt family.</text>
</comment>
<dbReference type="InterPro" id="IPR018161">
    <property type="entry name" value="Wnt_CS"/>
</dbReference>
<feature type="signal peptide" evidence="10">
    <location>
        <begin position="1"/>
        <end position="20"/>
    </location>
</feature>
<dbReference type="InterPro" id="IPR005817">
    <property type="entry name" value="Wnt"/>
</dbReference>
<dbReference type="PANTHER" id="PTHR12027:SF102">
    <property type="entry name" value="PROTEIN WNT"/>
    <property type="match status" value="1"/>
</dbReference>
<dbReference type="InterPro" id="IPR043158">
    <property type="entry name" value="Wnt_C"/>
</dbReference>
<keyword evidence="3 9" id="KW-0217">Developmental protein</keyword>
<keyword evidence="11" id="KW-1185">Reference proteome</keyword>
<evidence type="ECO:0000256" key="4">
    <source>
        <dbReference type="ARBA" id="ARBA00022525"/>
    </source>
</evidence>
<dbReference type="PROSITE" id="PS00246">
    <property type="entry name" value="WNT1"/>
    <property type="match status" value="1"/>
</dbReference>
<keyword evidence="7" id="KW-1015">Disulfide bond</keyword>
<dbReference type="RefSeq" id="XP_025416621.1">
    <property type="nucleotide sequence ID" value="XM_025560836.1"/>
</dbReference>
<dbReference type="Gene3D" id="3.30.2460.20">
    <property type="match status" value="1"/>
</dbReference>
<evidence type="ECO:0000256" key="8">
    <source>
        <dbReference type="ARBA" id="ARBA00023288"/>
    </source>
</evidence>
<evidence type="ECO:0000313" key="13">
    <source>
        <dbReference type="RefSeq" id="XP_025416622.1"/>
    </source>
</evidence>
<dbReference type="GO" id="GO:0060560">
    <property type="term" value="P:developmental growth involved in morphogenesis"/>
    <property type="evidence" value="ECO:0007669"/>
    <property type="project" value="UniProtKB-ARBA"/>
</dbReference>
<reference evidence="12 13" key="1">
    <citation type="submission" date="2025-04" db="UniProtKB">
        <authorList>
            <consortium name="RefSeq"/>
        </authorList>
    </citation>
    <scope>IDENTIFICATION</scope>
    <source>
        <tissue evidence="12 13">Whole body</tissue>
    </source>
</reference>
<sequence>MWSRKSVFIVLSICIVQTNSIQWLGMQKAAGKVDWDEVGVCRTLRKTYGLDSRQARICRSWRPVMQHISRAAALAVVACQTVLQNRRWNCSSVRVAPRLTPELVKGTKEQSFVYALSSAALTYTMTRDCASGALSSCGCGTHPDETDGTFKWSGCDDNVRWGAKFARQFVRTEKTAAGEYDGGGGGGDADTPQQLANANDEAVTREQRAMTIVDEHNYKIGRKVVISSATTHCKCHGMSGSCNVKTCWRGLPDKFIGVGLTLLRLYNKTPVKVEMIQVIRHGLPKHTNNSLVYITESSDYCNYNPKAGSYGTVGRKCNTTTIGTENCHTMCCGRGYNTQIVEQTERCQCKYHWCCYVNCQNCTSLVKRQICN</sequence>
<dbReference type="GeneID" id="112687873"/>
<dbReference type="GO" id="GO:0005125">
    <property type="term" value="F:cytokine activity"/>
    <property type="evidence" value="ECO:0007669"/>
    <property type="project" value="TreeGrafter"/>
</dbReference>
<dbReference type="PRINTS" id="PR01349">
    <property type="entry name" value="WNTPROTEIN"/>
</dbReference>
<dbReference type="GO" id="GO:0060070">
    <property type="term" value="P:canonical Wnt signaling pathway"/>
    <property type="evidence" value="ECO:0007669"/>
    <property type="project" value="TreeGrafter"/>
</dbReference>
<comment type="subcellular location">
    <subcellularLocation>
        <location evidence="1 9">Secreted</location>
        <location evidence="1 9">Extracellular space</location>
        <location evidence="1 9">Extracellular matrix</location>
    </subcellularLocation>
</comment>
<dbReference type="GO" id="GO:0030182">
    <property type="term" value="P:neuron differentiation"/>
    <property type="evidence" value="ECO:0007669"/>
    <property type="project" value="TreeGrafter"/>
</dbReference>
<keyword evidence="4" id="KW-0964">Secreted</keyword>
<evidence type="ECO:0000256" key="7">
    <source>
        <dbReference type="ARBA" id="ARBA00023157"/>
    </source>
</evidence>
<dbReference type="SMART" id="SM00097">
    <property type="entry name" value="WNT1"/>
    <property type="match status" value="1"/>
</dbReference>
<proteinExistence type="inferred from homology"/>
<dbReference type="OrthoDB" id="5945655at2759"/>
<evidence type="ECO:0000256" key="2">
    <source>
        <dbReference type="ARBA" id="ARBA00005683"/>
    </source>
</evidence>
<evidence type="ECO:0000256" key="5">
    <source>
        <dbReference type="ARBA" id="ARBA00022530"/>
    </source>
</evidence>
<organism evidence="11 12">
    <name type="scientific">Sipha flava</name>
    <name type="common">yellow sugarcane aphid</name>
    <dbReference type="NCBI Taxonomy" id="143950"/>
    <lineage>
        <taxon>Eukaryota</taxon>
        <taxon>Metazoa</taxon>
        <taxon>Ecdysozoa</taxon>
        <taxon>Arthropoda</taxon>
        <taxon>Hexapoda</taxon>
        <taxon>Insecta</taxon>
        <taxon>Pterygota</taxon>
        <taxon>Neoptera</taxon>
        <taxon>Paraneoptera</taxon>
        <taxon>Hemiptera</taxon>
        <taxon>Sternorrhyncha</taxon>
        <taxon>Aphidomorpha</taxon>
        <taxon>Aphidoidea</taxon>
        <taxon>Aphididae</taxon>
        <taxon>Sipha</taxon>
    </lineage>
</organism>
<keyword evidence="6 9" id="KW-0879">Wnt signaling pathway</keyword>
<dbReference type="GO" id="GO:0045165">
    <property type="term" value="P:cell fate commitment"/>
    <property type="evidence" value="ECO:0007669"/>
    <property type="project" value="TreeGrafter"/>
</dbReference>